<dbReference type="Proteomes" id="UP000184474">
    <property type="component" value="Unassembled WGS sequence"/>
</dbReference>
<organism evidence="3 4">
    <name type="scientific">Reichenbachiella agariperforans</name>
    <dbReference type="NCBI Taxonomy" id="156994"/>
    <lineage>
        <taxon>Bacteria</taxon>
        <taxon>Pseudomonadati</taxon>
        <taxon>Bacteroidota</taxon>
        <taxon>Cytophagia</taxon>
        <taxon>Cytophagales</taxon>
        <taxon>Reichenbachiellaceae</taxon>
        <taxon>Reichenbachiella</taxon>
    </lineage>
</organism>
<keyword evidence="1" id="KW-0732">Signal</keyword>
<feature type="domain" description="Fibrobacter succinogenes major paralogous" evidence="2">
    <location>
        <begin position="53"/>
        <end position="191"/>
    </location>
</feature>
<dbReference type="STRING" id="156994.SAMN04488028_106185"/>
<keyword evidence="4" id="KW-1185">Reference proteome</keyword>
<accession>A0A1M6TTX6</accession>
<reference evidence="4" key="1">
    <citation type="submission" date="2016-11" db="EMBL/GenBank/DDBJ databases">
        <authorList>
            <person name="Varghese N."/>
            <person name="Submissions S."/>
        </authorList>
    </citation>
    <scope>NUCLEOTIDE SEQUENCE [LARGE SCALE GENOMIC DNA]</scope>
    <source>
        <strain evidence="4">DSM 26134</strain>
    </source>
</reference>
<sequence length="193" mass="21864">MKKLLLLLIIFTTTLSSYGQEMSTMTDARDGKVYKTVKLQIELEGGIFIEREWMAENLNFEMENSVCYKNYPAYCGKFGRLYNWVDAKSACPENWHLSTQLEWQELMIAYGGYKTAGKHLKEGGSSNLGIIMGGFSNVEGQFSDISKTAHLWDAELGDKRTAGLISLYADYDEVSHDVISARNMNSCRCVKDY</sequence>
<dbReference type="AlphaFoldDB" id="A0A1M6TTX6"/>
<dbReference type="NCBIfam" id="TIGR02145">
    <property type="entry name" value="Fib_succ_major"/>
    <property type="match status" value="1"/>
</dbReference>
<feature type="signal peptide" evidence="1">
    <location>
        <begin position="1"/>
        <end position="19"/>
    </location>
</feature>
<evidence type="ECO:0000256" key="1">
    <source>
        <dbReference type="SAM" id="SignalP"/>
    </source>
</evidence>
<gene>
    <name evidence="3" type="ORF">SAMN04488028_106185</name>
</gene>
<dbReference type="Pfam" id="PF09603">
    <property type="entry name" value="Fib_succ_major"/>
    <property type="match status" value="1"/>
</dbReference>
<dbReference type="RefSeq" id="WP_084190591.1">
    <property type="nucleotide sequence ID" value="NZ_FRAA01000006.1"/>
</dbReference>
<dbReference type="EMBL" id="FRAA01000006">
    <property type="protein sequence ID" value="SHK60452.1"/>
    <property type="molecule type" value="Genomic_DNA"/>
</dbReference>
<name>A0A1M6TTX6_REIAG</name>
<proteinExistence type="predicted"/>
<feature type="chain" id="PRO_5012183999" evidence="1">
    <location>
        <begin position="20"/>
        <end position="193"/>
    </location>
</feature>
<dbReference type="InterPro" id="IPR011871">
    <property type="entry name" value="Fib_succ_major"/>
</dbReference>
<evidence type="ECO:0000259" key="2">
    <source>
        <dbReference type="Pfam" id="PF09603"/>
    </source>
</evidence>
<evidence type="ECO:0000313" key="3">
    <source>
        <dbReference type="EMBL" id="SHK60452.1"/>
    </source>
</evidence>
<protein>
    <submittedName>
        <fullName evidence="3">Major paralogous domain-containing protein</fullName>
    </submittedName>
</protein>
<evidence type="ECO:0000313" key="4">
    <source>
        <dbReference type="Proteomes" id="UP000184474"/>
    </source>
</evidence>